<keyword evidence="2" id="KW-1133">Transmembrane helix</keyword>
<keyword evidence="2" id="KW-0812">Transmembrane</keyword>
<keyword evidence="4" id="KW-1185">Reference proteome</keyword>
<feature type="transmembrane region" description="Helical" evidence="2">
    <location>
        <begin position="20"/>
        <end position="53"/>
    </location>
</feature>
<comment type="caution">
    <text evidence="3">The sequence shown here is derived from an EMBL/GenBank/DDBJ whole genome shotgun (WGS) entry which is preliminary data.</text>
</comment>
<evidence type="ECO:0000256" key="2">
    <source>
        <dbReference type="SAM" id="Phobius"/>
    </source>
</evidence>
<feature type="region of interest" description="Disordered" evidence="1">
    <location>
        <begin position="274"/>
        <end position="304"/>
    </location>
</feature>
<gene>
    <name evidence="3" type="ORF">GPECTOR_8g11</name>
</gene>
<feature type="compositionally biased region" description="Low complexity" evidence="1">
    <location>
        <begin position="553"/>
        <end position="565"/>
    </location>
</feature>
<feature type="region of interest" description="Disordered" evidence="1">
    <location>
        <begin position="456"/>
        <end position="484"/>
    </location>
</feature>
<protein>
    <submittedName>
        <fullName evidence="3">Uncharacterized protein</fullName>
    </submittedName>
</protein>
<keyword evidence="2" id="KW-0472">Membrane</keyword>
<reference evidence="4" key="1">
    <citation type="journal article" date="2016" name="Nat. Commun.">
        <title>The Gonium pectorale genome demonstrates co-option of cell cycle regulation during the evolution of multicellularity.</title>
        <authorList>
            <person name="Hanschen E.R."/>
            <person name="Marriage T.N."/>
            <person name="Ferris P.J."/>
            <person name="Hamaji T."/>
            <person name="Toyoda A."/>
            <person name="Fujiyama A."/>
            <person name="Neme R."/>
            <person name="Noguchi H."/>
            <person name="Minakuchi Y."/>
            <person name="Suzuki M."/>
            <person name="Kawai-Toyooka H."/>
            <person name="Smith D.R."/>
            <person name="Sparks H."/>
            <person name="Anderson J."/>
            <person name="Bakaric R."/>
            <person name="Luria V."/>
            <person name="Karger A."/>
            <person name="Kirschner M.W."/>
            <person name="Durand P.M."/>
            <person name="Michod R.E."/>
            <person name="Nozaki H."/>
            <person name="Olson B.J."/>
        </authorList>
    </citation>
    <scope>NUCLEOTIDE SEQUENCE [LARGE SCALE GENOMIC DNA]</scope>
    <source>
        <strain evidence="4">NIES-2863</strain>
    </source>
</reference>
<sequence>MLALGLALTSRGTYERFRSVVLLATVLAPALASLAATAWVPSGLLALGSAAYLGPSARRRLGTVAYYAWKNMVALRLPSRVQLLAGPLTWLLVMAAYNAVGRRLQEPESDDAAPTAEATAATATASGPVQLPEAVLLFAGIAALPYAVRVLWDRHTLGRQRGRTAGGGVSKVPVSGRRTSRIGAGSADAGMAAADPQQQLPPGAPSPLLYKSPRSTTVVCAKMALPPGFSYDVAASRIQEAAVAAALRFRLGPGAAAADADAAAADDADDVRIAGGSRGDQASASASSAAAAPAGPLLHSGPTAPQRRAACAATRPLKVLSVACVPGCVQLLMVLQTSPEVARGAGGHGGDGEEEDSEGAEFSLRRWQQASRRGCVWAVELHVPPLLPPVEASAAVAWDSGAALDVVTESLKRSLLTLLEAADAASTNGIVHAEAQGLAAAFRLCGPLPDAAVWPPVLPMPPPPPSSAPSPQTESGPATEAPAATAAGVASEAVVPLLLLVPSYALRGLRGVRCVVVAAAGAAAGAPSSESSGQQPQPEASVLLDEEVGMGPAATSAAVEADASSPQPNDDDGGRPLEALQASLTVAAIR</sequence>
<feature type="compositionally biased region" description="Pro residues" evidence="1">
    <location>
        <begin position="456"/>
        <end position="468"/>
    </location>
</feature>
<name>A0A150GS90_GONPE</name>
<dbReference type="EMBL" id="LSYV01000009">
    <property type="protein sequence ID" value="KXZ52715.1"/>
    <property type="molecule type" value="Genomic_DNA"/>
</dbReference>
<evidence type="ECO:0000313" key="4">
    <source>
        <dbReference type="Proteomes" id="UP000075714"/>
    </source>
</evidence>
<feature type="compositionally biased region" description="Low complexity" evidence="1">
    <location>
        <begin position="279"/>
        <end position="295"/>
    </location>
</feature>
<feature type="compositionally biased region" description="Low complexity" evidence="1">
    <location>
        <begin position="525"/>
        <end position="541"/>
    </location>
</feature>
<evidence type="ECO:0000256" key="1">
    <source>
        <dbReference type="SAM" id="MobiDB-lite"/>
    </source>
</evidence>
<feature type="compositionally biased region" description="Low complexity" evidence="1">
    <location>
        <begin position="469"/>
        <end position="484"/>
    </location>
</feature>
<dbReference type="AlphaFoldDB" id="A0A150GS90"/>
<dbReference type="Proteomes" id="UP000075714">
    <property type="component" value="Unassembled WGS sequence"/>
</dbReference>
<proteinExistence type="predicted"/>
<feature type="region of interest" description="Disordered" evidence="1">
    <location>
        <begin position="525"/>
        <end position="579"/>
    </location>
</feature>
<evidence type="ECO:0000313" key="3">
    <source>
        <dbReference type="EMBL" id="KXZ52715.1"/>
    </source>
</evidence>
<organism evidence="3 4">
    <name type="scientific">Gonium pectorale</name>
    <name type="common">Green alga</name>
    <dbReference type="NCBI Taxonomy" id="33097"/>
    <lineage>
        <taxon>Eukaryota</taxon>
        <taxon>Viridiplantae</taxon>
        <taxon>Chlorophyta</taxon>
        <taxon>core chlorophytes</taxon>
        <taxon>Chlorophyceae</taxon>
        <taxon>CS clade</taxon>
        <taxon>Chlamydomonadales</taxon>
        <taxon>Volvocaceae</taxon>
        <taxon>Gonium</taxon>
    </lineage>
</organism>
<accession>A0A150GS90</accession>